<evidence type="ECO:0000256" key="1">
    <source>
        <dbReference type="ARBA" id="ARBA00022630"/>
    </source>
</evidence>
<dbReference type="PANTHER" id="PTHR46972:SF1">
    <property type="entry name" value="FAD DEPENDENT OXIDOREDUCTASE DOMAIN-CONTAINING PROTEIN"/>
    <property type="match status" value="1"/>
</dbReference>
<keyword evidence="2" id="KW-0274">FAD</keyword>
<dbReference type="RefSeq" id="XP_030998515.1">
    <property type="nucleotide sequence ID" value="XM_031135187.1"/>
</dbReference>
<dbReference type="EMBL" id="SKBQ01000160">
    <property type="protein sequence ID" value="TPX16804.1"/>
    <property type="molecule type" value="Genomic_DNA"/>
</dbReference>
<keyword evidence="4" id="KW-0503">Monooxygenase</keyword>
<feature type="domain" description="FAD-binding" evidence="5">
    <location>
        <begin position="299"/>
        <end position="338"/>
    </location>
</feature>
<keyword evidence="7" id="KW-1185">Reference proteome</keyword>
<evidence type="ECO:0000313" key="7">
    <source>
        <dbReference type="Proteomes" id="UP000319257"/>
    </source>
</evidence>
<evidence type="ECO:0000313" key="6">
    <source>
        <dbReference type="EMBL" id="TPX16804.1"/>
    </source>
</evidence>
<keyword evidence="3" id="KW-0560">Oxidoreductase</keyword>
<feature type="domain" description="FAD-binding" evidence="5">
    <location>
        <begin position="6"/>
        <end position="186"/>
    </location>
</feature>
<sequence>MPTPRIAIVGAGPAGCMLARLLHLSDIDAVVFEGEQSPDYRSQGGTLDLHTETGLAAMQDAGLFDKFLEKARYDGEYLLRSNLHLKPLMVKGTSNPGESRFGGQRPEIDRAELRRILTESLPEGMIQWGHHLKAVSEDGTLTFDHTVRSGFDLVIGAEGAWSKVRKVLSQQEPIFVGIGAHSLRVPDAANTAPELYKLVNRGSVFAHDKGQMLAVQMMGDDSINVYANFRTDDPNWFKNCGYDPSNLDEVKTHMLSSDSIWADWHPTLKQAISLAEGPCSARSLYMLPVGFKWPHKRGLTVLGDAAHLMLPFAGEGVNIALDDARKLASAIIKAVNHTPNGDISASIDREIAEYEKEMWPRTERVAKLTDGVTQLNFFTNAPPESVIAASTAMHVRFHTPWVLHPLATAMVYTYYFFKLRF</sequence>
<reference evidence="6 7" key="1">
    <citation type="submission" date="2019-06" db="EMBL/GenBank/DDBJ databases">
        <title>Draft genome sequence of the filamentous fungus Phialemoniopsis curvata isolated from diesel fuel.</title>
        <authorList>
            <person name="Varaljay V.A."/>
            <person name="Lyon W.J."/>
            <person name="Crouch A.L."/>
            <person name="Drake C.E."/>
            <person name="Hollomon J.M."/>
            <person name="Nadeau L.J."/>
            <person name="Nunn H.S."/>
            <person name="Stevenson B.S."/>
            <person name="Bojanowski C.L."/>
            <person name="Crookes-Goodson W.J."/>
        </authorList>
    </citation>
    <scope>NUCLEOTIDE SEQUENCE [LARGE SCALE GENOMIC DNA]</scope>
    <source>
        <strain evidence="6 7">D216</strain>
    </source>
</reference>
<dbReference type="AlphaFoldDB" id="A0A507BDM2"/>
<evidence type="ECO:0000256" key="4">
    <source>
        <dbReference type="ARBA" id="ARBA00023033"/>
    </source>
</evidence>
<accession>A0A507BDM2</accession>
<comment type="caution">
    <text evidence="6">The sequence shown here is derived from an EMBL/GenBank/DDBJ whole genome shotgun (WGS) entry which is preliminary data.</text>
</comment>
<keyword evidence="1" id="KW-0285">Flavoprotein</keyword>
<dbReference type="Proteomes" id="UP000319257">
    <property type="component" value="Unassembled WGS sequence"/>
</dbReference>
<protein>
    <recommendedName>
        <fullName evidence="5">FAD-binding domain-containing protein</fullName>
    </recommendedName>
</protein>
<dbReference type="OrthoDB" id="655030at2759"/>
<dbReference type="SUPFAM" id="SSF51905">
    <property type="entry name" value="FAD/NAD(P)-binding domain"/>
    <property type="match status" value="1"/>
</dbReference>
<evidence type="ECO:0000256" key="3">
    <source>
        <dbReference type="ARBA" id="ARBA00023002"/>
    </source>
</evidence>
<dbReference type="PRINTS" id="PR00420">
    <property type="entry name" value="RNGMNOXGNASE"/>
</dbReference>
<dbReference type="Gene3D" id="3.50.50.60">
    <property type="entry name" value="FAD/NAD(P)-binding domain"/>
    <property type="match status" value="1"/>
</dbReference>
<name>A0A507BDM2_9PEZI</name>
<proteinExistence type="predicted"/>
<evidence type="ECO:0000259" key="5">
    <source>
        <dbReference type="Pfam" id="PF01494"/>
    </source>
</evidence>
<dbReference type="GeneID" id="41979803"/>
<dbReference type="PANTHER" id="PTHR46972">
    <property type="entry name" value="MONOOXYGENASE ASQM-RELATED"/>
    <property type="match status" value="1"/>
</dbReference>
<dbReference type="InParanoid" id="A0A507BDM2"/>
<dbReference type="InterPro" id="IPR036188">
    <property type="entry name" value="FAD/NAD-bd_sf"/>
</dbReference>
<dbReference type="InterPro" id="IPR002938">
    <property type="entry name" value="FAD-bd"/>
</dbReference>
<dbReference type="GO" id="GO:0071949">
    <property type="term" value="F:FAD binding"/>
    <property type="evidence" value="ECO:0007669"/>
    <property type="project" value="InterPro"/>
</dbReference>
<organism evidence="6 7">
    <name type="scientific">Thyridium curvatum</name>
    <dbReference type="NCBI Taxonomy" id="1093900"/>
    <lineage>
        <taxon>Eukaryota</taxon>
        <taxon>Fungi</taxon>
        <taxon>Dikarya</taxon>
        <taxon>Ascomycota</taxon>
        <taxon>Pezizomycotina</taxon>
        <taxon>Sordariomycetes</taxon>
        <taxon>Sordariomycetidae</taxon>
        <taxon>Thyridiales</taxon>
        <taxon>Thyridiaceae</taxon>
        <taxon>Thyridium</taxon>
    </lineage>
</organism>
<gene>
    <name evidence="6" type="ORF">E0L32_012356</name>
</gene>
<evidence type="ECO:0000256" key="2">
    <source>
        <dbReference type="ARBA" id="ARBA00022827"/>
    </source>
</evidence>
<dbReference type="Pfam" id="PF01494">
    <property type="entry name" value="FAD_binding_3"/>
    <property type="match status" value="2"/>
</dbReference>
<dbReference type="GO" id="GO:0004497">
    <property type="term" value="F:monooxygenase activity"/>
    <property type="evidence" value="ECO:0007669"/>
    <property type="project" value="UniProtKB-KW"/>
</dbReference>
<dbReference type="STRING" id="1093900.A0A507BDM2"/>